<proteinExistence type="inferred from homology"/>
<evidence type="ECO:0000256" key="6">
    <source>
        <dbReference type="ARBA" id="ARBA00023054"/>
    </source>
</evidence>
<evidence type="ECO:0000256" key="9">
    <source>
        <dbReference type="SAM" id="MobiDB-lite"/>
    </source>
</evidence>
<keyword evidence="11" id="KW-1185">Reference proteome</keyword>
<dbReference type="EMBL" id="SMNA01000004">
    <property type="protein sequence ID" value="TDE94851.1"/>
    <property type="molecule type" value="Genomic_DNA"/>
</dbReference>
<keyword evidence="7" id="KW-0131">Cell cycle</keyword>
<protein>
    <recommendedName>
        <fullName evidence="3">Cell wall synthesis protein Wag31</fullName>
    </recommendedName>
    <alternativeName>
        <fullName evidence="8">Antigen 84</fullName>
    </alternativeName>
</protein>
<dbReference type="InterPro" id="IPR007793">
    <property type="entry name" value="DivIVA_fam"/>
</dbReference>
<dbReference type="PANTHER" id="PTHR35794:SF2">
    <property type="entry name" value="CELL DIVISION PROTEIN DIVIVA"/>
    <property type="match status" value="1"/>
</dbReference>
<comment type="similarity">
    <text evidence="2">Belongs to the DivIVA family.</text>
</comment>
<feature type="region of interest" description="Disordered" evidence="9">
    <location>
        <begin position="1"/>
        <end position="40"/>
    </location>
</feature>
<name>A0ABY2E5S6_9MICO</name>
<keyword evidence="5" id="KW-0132">Cell division</keyword>
<keyword evidence="4" id="KW-0963">Cytoplasm</keyword>
<evidence type="ECO:0000313" key="10">
    <source>
        <dbReference type="EMBL" id="TDE94851.1"/>
    </source>
</evidence>
<organism evidence="10 11">
    <name type="scientific">Occultella glacieicola</name>
    <dbReference type="NCBI Taxonomy" id="2518684"/>
    <lineage>
        <taxon>Bacteria</taxon>
        <taxon>Bacillati</taxon>
        <taxon>Actinomycetota</taxon>
        <taxon>Actinomycetes</taxon>
        <taxon>Micrococcales</taxon>
        <taxon>Ruaniaceae</taxon>
        <taxon>Occultella</taxon>
    </lineage>
</organism>
<gene>
    <name evidence="10" type="ORF">EXU48_08645</name>
</gene>
<evidence type="ECO:0000256" key="7">
    <source>
        <dbReference type="ARBA" id="ARBA00023306"/>
    </source>
</evidence>
<dbReference type="InterPro" id="IPR019933">
    <property type="entry name" value="DivIVA_domain"/>
</dbReference>
<evidence type="ECO:0000256" key="5">
    <source>
        <dbReference type="ARBA" id="ARBA00022618"/>
    </source>
</evidence>
<evidence type="ECO:0000256" key="1">
    <source>
        <dbReference type="ARBA" id="ARBA00004496"/>
    </source>
</evidence>
<keyword evidence="6" id="KW-0175">Coiled coil</keyword>
<reference evidence="10 11" key="1">
    <citation type="submission" date="2019-03" db="EMBL/GenBank/DDBJ databases">
        <title>Genomic features of bacteria from cold environments.</title>
        <authorList>
            <person name="Shen L."/>
        </authorList>
    </citation>
    <scope>NUCLEOTIDE SEQUENCE [LARGE SCALE GENOMIC DNA]</scope>
    <source>
        <strain evidence="11">T3246-1</strain>
    </source>
</reference>
<evidence type="ECO:0000256" key="8">
    <source>
        <dbReference type="ARBA" id="ARBA00031737"/>
    </source>
</evidence>
<evidence type="ECO:0000256" key="3">
    <source>
        <dbReference type="ARBA" id="ARBA00018787"/>
    </source>
</evidence>
<dbReference type="NCBIfam" id="TIGR03544">
    <property type="entry name" value="DivI1A_domain"/>
    <property type="match status" value="2"/>
</dbReference>
<comment type="caution">
    <text evidence="10">The sequence shown here is derived from an EMBL/GenBank/DDBJ whole genome shotgun (WGS) entry which is preliminary data.</text>
</comment>
<sequence length="134" mass="14719">MWWRLSPPLPVSPTPLGKARGRPSTLAPAPAALPGSTDPSEDALITADQVLNARFQTTRFRPGYDQDEVDDFLDEIVAGLRQAETGQRGTGTLRPDEVAAKRFSTTSFRQGYDQAGVDALLREVRATLETHRTR</sequence>
<comment type="subcellular location">
    <subcellularLocation>
        <location evidence="1">Cytoplasm</location>
    </subcellularLocation>
</comment>
<dbReference type="Gene3D" id="6.10.250.660">
    <property type="match status" value="2"/>
</dbReference>
<evidence type="ECO:0000256" key="4">
    <source>
        <dbReference type="ARBA" id="ARBA00022490"/>
    </source>
</evidence>
<accession>A0ABY2E5S6</accession>
<evidence type="ECO:0000313" key="11">
    <source>
        <dbReference type="Proteomes" id="UP000504882"/>
    </source>
</evidence>
<dbReference type="Proteomes" id="UP000504882">
    <property type="component" value="Unassembled WGS sequence"/>
</dbReference>
<evidence type="ECO:0000256" key="2">
    <source>
        <dbReference type="ARBA" id="ARBA00009008"/>
    </source>
</evidence>
<dbReference type="PANTHER" id="PTHR35794">
    <property type="entry name" value="CELL DIVISION PROTEIN DIVIVA"/>
    <property type="match status" value="1"/>
</dbReference>